<dbReference type="Gene3D" id="3.30.230.70">
    <property type="entry name" value="GHMP Kinase, N-terminal domain"/>
    <property type="match status" value="1"/>
</dbReference>
<dbReference type="Pfam" id="PF03725">
    <property type="entry name" value="RNase_PH_C"/>
    <property type="match status" value="1"/>
</dbReference>
<dbReference type="GO" id="GO:0071038">
    <property type="term" value="P:TRAMP-dependent tRNA surveillance pathway"/>
    <property type="evidence" value="ECO:0007669"/>
    <property type="project" value="TreeGrafter"/>
</dbReference>
<evidence type="ECO:0000256" key="3">
    <source>
        <dbReference type="ARBA" id="ARBA00006678"/>
    </source>
</evidence>
<dbReference type="CDD" id="cd11367">
    <property type="entry name" value="RNase_PH_RRP42"/>
    <property type="match status" value="1"/>
</dbReference>
<dbReference type="GO" id="GO:0000467">
    <property type="term" value="P:exonucleolytic trimming to generate mature 3'-end of 5.8S rRNA from tricistronic rRNA transcript (SSU-rRNA, 5.8S rRNA, LSU-rRNA)"/>
    <property type="evidence" value="ECO:0007669"/>
    <property type="project" value="TreeGrafter"/>
</dbReference>
<comment type="similarity">
    <text evidence="3">Belongs to the RNase PH family.</text>
</comment>
<keyword evidence="5" id="KW-0271">Exosome</keyword>
<dbReference type="GO" id="GO:0071035">
    <property type="term" value="P:nuclear polyadenylation-dependent rRNA catabolic process"/>
    <property type="evidence" value="ECO:0007669"/>
    <property type="project" value="TreeGrafter"/>
</dbReference>
<evidence type="ECO:0000256" key="2">
    <source>
        <dbReference type="ARBA" id="ARBA00004604"/>
    </source>
</evidence>
<dbReference type="SUPFAM" id="SSF54211">
    <property type="entry name" value="Ribosomal protein S5 domain 2-like"/>
    <property type="match status" value="1"/>
</dbReference>
<name>A0A9W8ATM2_9FUNG</name>
<dbReference type="GO" id="GO:0034473">
    <property type="term" value="P:U1 snRNA 3'-end processing"/>
    <property type="evidence" value="ECO:0007669"/>
    <property type="project" value="TreeGrafter"/>
</dbReference>
<dbReference type="GO" id="GO:0034476">
    <property type="term" value="P:U5 snRNA 3'-end processing"/>
    <property type="evidence" value="ECO:0007669"/>
    <property type="project" value="TreeGrafter"/>
</dbReference>
<evidence type="ECO:0000313" key="9">
    <source>
        <dbReference type="EMBL" id="KAJ1969097.1"/>
    </source>
</evidence>
<dbReference type="InterPro" id="IPR036345">
    <property type="entry name" value="ExoRNase_PH_dom2_sf"/>
</dbReference>
<feature type="domain" description="Exoribonuclease phosphorolytic" evidence="7">
    <location>
        <begin position="31"/>
        <end position="168"/>
    </location>
</feature>
<dbReference type="EMBL" id="JANBPY010000095">
    <property type="protein sequence ID" value="KAJ1969097.1"/>
    <property type="molecule type" value="Genomic_DNA"/>
</dbReference>
<dbReference type="GO" id="GO:0034475">
    <property type="term" value="P:U4 snRNA 3'-end processing"/>
    <property type="evidence" value="ECO:0007669"/>
    <property type="project" value="TreeGrafter"/>
</dbReference>
<dbReference type="GO" id="GO:0000177">
    <property type="term" value="C:cytoplasmic exosome (RNase complex)"/>
    <property type="evidence" value="ECO:0007669"/>
    <property type="project" value="TreeGrafter"/>
</dbReference>
<dbReference type="InterPro" id="IPR027408">
    <property type="entry name" value="PNPase/RNase_PH_dom_sf"/>
</dbReference>
<dbReference type="AlphaFoldDB" id="A0A9W8ATM2"/>
<dbReference type="PANTHER" id="PTHR11097">
    <property type="entry name" value="EXOSOME COMPLEX EXONUCLEASE RIBOSOMAL RNA PROCESSING PROTEIN"/>
    <property type="match status" value="1"/>
</dbReference>
<gene>
    <name evidence="9" type="ORF">IWQ62_000838</name>
</gene>
<feature type="domain" description="Exoribonuclease phosphorolytic" evidence="8">
    <location>
        <begin position="200"/>
        <end position="262"/>
    </location>
</feature>
<dbReference type="GO" id="GO:0005730">
    <property type="term" value="C:nucleolus"/>
    <property type="evidence" value="ECO:0007669"/>
    <property type="project" value="UniProtKB-SubCell"/>
</dbReference>
<dbReference type="GO" id="GO:0000176">
    <property type="term" value="C:nuclear exosome (RNase complex)"/>
    <property type="evidence" value="ECO:0007669"/>
    <property type="project" value="TreeGrafter"/>
</dbReference>
<evidence type="ECO:0000256" key="4">
    <source>
        <dbReference type="ARBA" id="ARBA00022490"/>
    </source>
</evidence>
<reference evidence="9" key="1">
    <citation type="submission" date="2022-07" db="EMBL/GenBank/DDBJ databases">
        <title>Phylogenomic reconstructions and comparative analyses of Kickxellomycotina fungi.</title>
        <authorList>
            <person name="Reynolds N.K."/>
            <person name="Stajich J.E."/>
            <person name="Barry K."/>
            <person name="Grigoriev I.V."/>
            <person name="Crous P."/>
            <person name="Smith M.E."/>
        </authorList>
    </citation>
    <scope>NUCLEOTIDE SEQUENCE</scope>
    <source>
        <strain evidence="9">RSA 1196</strain>
    </source>
</reference>
<dbReference type="SUPFAM" id="SSF55666">
    <property type="entry name" value="Ribonuclease PH domain 2-like"/>
    <property type="match status" value="1"/>
</dbReference>
<keyword evidence="4" id="KW-0963">Cytoplasm</keyword>
<dbReference type="Pfam" id="PF01138">
    <property type="entry name" value="RNase_PH"/>
    <property type="match status" value="1"/>
</dbReference>
<protein>
    <recommendedName>
        <fullName evidence="6">Ribosomal RNA-processing protein 42</fullName>
    </recommendedName>
</protein>
<dbReference type="GO" id="GO:0035925">
    <property type="term" value="F:mRNA 3'-UTR AU-rich region binding"/>
    <property type="evidence" value="ECO:0007669"/>
    <property type="project" value="TreeGrafter"/>
</dbReference>
<dbReference type="GO" id="GO:0016075">
    <property type="term" value="P:rRNA catabolic process"/>
    <property type="evidence" value="ECO:0007669"/>
    <property type="project" value="TreeGrafter"/>
</dbReference>
<accession>A0A9W8ATM2</accession>
<sequence>MSTSLISPAERGYIREGISTGIRNDGRSRQDFRDYIVNLDVISHSNGSARCRVGYGTDVLVGVKAETMLLDPTQPPNQGKVVCHVECSPSVVRRWDQRTADDLNNNLTQFLTRCLNQYGGIDLGKLCIIPGKACWVLYVDALVLDFDGNLHDALLLAVRGALFNTRIPELNVQEVDEGEFDFEANSDPEAAQPVPGWEKVPLCVTLNRCGEHYFVDATATEEQCTEAKLSVVINHLGEICAVQKGALGAIPHQMYADMIQSASHLVTQLLSALDERLQKEASTNLANQNGKHVSTFIRKNFH</sequence>
<dbReference type="InterPro" id="IPR001247">
    <property type="entry name" value="ExoRNase_PH_dom1"/>
</dbReference>
<evidence type="ECO:0000259" key="8">
    <source>
        <dbReference type="Pfam" id="PF03725"/>
    </source>
</evidence>
<evidence type="ECO:0000256" key="6">
    <source>
        <dbReference type="ARBA" id="ARBA00042523"/>
    </source>
</evidence>
<dbReference type="PANTHER" id="PTHR11097:SF8">
    <property type="entry name" value="EXOSOME COMPLEX COMPONENT RRP42"/>
    <property type="match status" value="1"/>
</dbReference>
<comment type="subcellular location">
    <subcellularLocation>
        <location evidence="1">Cytoplasm</location>
    </subcellularLocation>
    <subcellularLocation>
        <location evidence="2">Nucleus</location>
        <location evidence="2">Nucleolus</location>
    </subcellularLocation>
</comment>
<dbReference type="Proteomes" id="UP001150925">
    <property type="component" value="Unassembled WGS sequence"/>
</dbReference>
<organism evidence="9 10">
    <name type="scientific">Dispira parvispora</name>
    <dbReference type="NCBI Taxonomy" id="1520584"/>
    <lineage>
        <taxon>Eukaryota</taxon>
        <taxon>Fungi</taxon>
        <taxon>Fungi incertae sedis</taxon>
        <taxon>Zoopagomycota</taxon>
        <taxon>Kickxellomycotina</taxon>
        <taxon>Dimargaritomycetes</taxon>
        <taxon>Dimargaritales</taxon>
        <taxon>Dimargaritaceae</taxon>
        <taxon>Dispira</taxon>
    </lineage>
</organism>
<dbReference type="InterPro" id="IPR050590">
    <property type="entry name" value="Exosome_comp_Rrp42_subfam"/>
</dbReference>
<dbReference type="InterPro" id="IPR015847">
    <property type="entry name" value="ExoRNase_PH_dom2"/>
</dbReference>
<dbReference type="InterPro" id="IPR020568">
    <property type="entry name" value="Ribosomal_Su5_D2-typ_SF"/>
</dbReference>
<proteinExistence type="inferred from homology"/>
<dbReference type="GO" id="GO:0071028">
    <property type="term" value="P:nuclear mRNA surveillance"/>
    <property type="evidence" value="ECO:0007669"/>
    <property type="project" value="TreeGrafter"/>
</dbReference>
<evidence type="ECO:0000256" key="5">
    <source>
        <dbReference type="ARBA" id="ARBA00022835"/>
    </source>
</evidence>
<comment type="caution">
    <text evidence="9">The sequence shown here is derived from an EMBL/GenBank/DDBJ whole genome shotgun (WGS) entry which is preliminary data.</text>
</comment>
<evidence type="ECO:0000259" key="7">
    <source>
        <dbReference type="Pfam" id="PF01138"/>
    </source>
</evidence>
<dbReference type="OrthoDB" id="272245at2759"/>
<evidence type="ECO:0000256" key="1">
    <source>
        <dbReference type="ARBA" id="ARBA00004496"/>
    </source>
</evidence>
<evidence type="ECO:0000313" key="10">
    <source>
        <dbReference type="Proteomes" id="UP001150925"/>
    </source>
</evidence>
<keyword evidence="10" id="KW-1185">Reference proteome</keyword>